<protein>
    <recommendedName>
        <fullName evidence="2">HRDC domain-containing protein</fullName>
    </recommendedName>
</protein>
<dbReference type="PROSITE" id="PS50967">
    <property type="entry name" value="HRDC"/>
    <property type="match status" value="1"/>
</dbReference>
<dbReference type="InterPro" id="IPR010997">
    <property type="entry name" value="HRDC-like_sf"/>
</dbReference>
<dbReference type="AlphaFoldDB" id="A0A8H3U5W9"/>
<dbReference type="GO" id="GO:0003676">
    <property type="term" value="F:nucleic acid binding"/>
    <property type="evidence" value="ECO:0007669"/>
    <property type="project" value="InterPro"/>
</dbReference>
<evidence type="ECO:0000313" key="3">
    <source>
        <dbReference type="EMBL" id="KAE9964471.1"/>
    </source>
</evidence>
<dbReference type="SUPFAM" id="SSF47819">
    <property type="entry name" value="HRDC-like"/>
    <property type="match status" value="1"/>
</dbReference>
<dbReference type="InterPro" id="IPR044876">
    <property type="entry name" value="HRDC_dom_sf"/>
</dbReference>
<feature type="compositionally biased region" description="Basic residues" evidence="1">
    <location>
        <begin position="1"/>
        <end position="22"/>
    </location>
</feature>
<comment type="caution">
    <text evidence="3">The sequence shown here is derived from an EMBL/GenBank/DDBJ whole genome shotgun (WGS) entry which is preliminary data.</text>
</comment>
<feature type="domain" description="HRDC" evidence="2">
    <location>
        <begin position="199"/>
        <end position="286"/>
    </location>
</feature>
<evidence type="ECO:0000256" key="1">
    <source>
        <dbReference type="SAM" id="MobiDB-lite"/>
    </source>
</evidence>
<dbReference type="GO" id="GO:0000166">
    <property type="term" value="F:nucleotide binding"/>
    <property type="evidence" value="ECO:0007669"/>
    <property type="project" value="InterPro"/>
</dbReference>
<evidence type="ECO:0000259" key="2">
    <source>
        <dbReference type="PROSITE" id="PS50967"/>
    </source>
</evidence>
<proteinExistence type="predicted"/>
<dbReference type="EMBL" id="WNWS01000685">
    <property type="protein sequence ID" value="KAE9964471.1"/>
    <property type="molecule type" value="Genomic_DNA"/>
</dbReference>
<organism evidence="3 4">
    <name type="scientific">Venturia inaequalis</name>
    <name type="common">Apple scab fungus</name>
    <dbReference type="NCBI Taxonomy" id="5025"/>
    <lineage>
        <taxon>Eukaryota</taxon>
        <taxon>Fungi</taxon>
        <taxon>Dikarya</taxon>
        <taxon>Ascomycota</taxon>
        <taxon>Pezizomycotina</taxon>
        <taxon>Dothideomycetes</taxon>
        <taxon>Pleosporomycetidae</taxon>
        <taxon>Venturiales</taxon>
        <taxon>Venturiaceae</taxon>
        <taxon>Venturia</taxon>
    </lineage>
</organism>
<name>A0A8H3U5W9_VENIN</name>
<accession>A0A8H3U5W9</accession>
<sequence>MAQQARRKVEQKKRERGRKDRKHQAEYDELNPDSKDLYKSLLELRDNIQGPIRVQFRQWGAGILKINTAPLLHDVFNIIQYHQGLDFDVYHLNGNKTCTSGAAVVLFTDLALAVKDKDCFGQTSVWNILGDLLPRQYQYACNDALIPLLLDAALFQQLLDHAYVPHQDVPTETSSYTPPKPRVIDPTQKDQIAAFEKNDPDSLALLDKLTSLRDSILVAQGHDPYGLPNIQFYVANSRSILRLTQHRPSTAEEMRNVKGLGGPTKKEYFFDFLNAVQAHLGLEGTPEPEGWKDQYNKGKAAGKLFLERLKEEGFGFIFCDEKTWAVIWEGGVDGVGC</sequence>
<dbReference type="Proteomes" id="UP000447873">
    <property type="component" value="Unassembled WGS sequence"/>
</dbReference>
<dbReference type="InterPro" id="IPR002121">
    <property type="entry name" value="HRDC_dom"/>
</dbReference>
<dbReference type="Gene3D" id="1.10.150.80">
    <property type="entry name" value="HRDC domain"/>
    <property type="match status" value="1"/>
</dbReference>
<reference evidence="3 4" key="1">
    <citation type="submission" date="2018-12" db="EMBL/GenBank/DDBJ databases">
        <title>Venturia inaequalis Genome Resource.</title>
        <authorList>
            <person name="Lichtner F.J."/>
        </authorList>
    </citation>
    <scope>NUCLEOTIDE SEQUENCE [LARGE SCALE GENOMIC DNA]</scope>
    <source>
        <strain evidence="3 4">120213</strain>
    </source>
</reference>
<gene>
    <name evidence="3" type="ORF">EG328_010422</name>
</gene>
<feature type="region of interest" description="Disordered" evidence="1">
    <location>
        <begin position="1"/>
        <end position="29"/>
    </location>
</feature>
<evidence type="ECO:0000313" key="4">
    <source>
        <dbReference type="Proteomes" id="UP000447873"/>
    </source>
</evidence>